<evidence type="ECO:0000256" key="9">
    <source>
        <dbReference type="ARBA" id="ARBA00022801"/>
    </source>
</evidence>
<name>A0A8C1KL38_CYPCA</name>
<reference evidence="15" key="1">
    <citation type="submission" date="2025-08" db="UniProtKB">
        <authorList>
            <consortium name="Ensembl"/>
        </authorList>
    </citation>
    <scope>IDENTIFICATION</scope>
</reference>
<reference evidence="15" key="2">
    <citation type="submission" date="2025-09" db="UniProtKB">
        <authorList>
            <consortium name="Ensembl"/>
        </authorList>
    </citation>
    <scope>IDENTIFICATION</scope>
</reference>
<keyword evidence="8" id="KW-0479">Metal-binding</keyword>
<dbReference type="InterPro" id="IPR027806">
    <property type="entry name" value="HARBI1_dom"/>
</dbReference>
<dbReference type="Pfam" id="PF13359">
    <property type="entry name" value="DDE_Tnp_4"/>
    <property type="match status" value="1"/>
</dbReference>
<dbReference type="GO" id="GO:0005634">
    <property type="term" value="C:nucleus"/>
    <property type="evidence" value="ECO:0007669"/>
    <property type="project" value="UniProtKB-SubCell"/>
</dbReference>
<comment type="function">
    <text evidence="12">Transposase-derived protein that may have nuclease activity. Does not have transposase activity.</text>
</comment>
<protein>
    <recommendedName>
        <fullName evidence="5">Putative nuclease HARBI1</fullName>
    </recommendedName>
    <alternativeName>
        <fullName evidence="11">Harbinger transposase-derived nuclease</fullName>
    </alternativeName>
</protein>
<keyword evidence="7" id="KW-0540">Nuclease</keyword>
<keyword evidence="9" id="KW-0378">Hydrolase</keyword>
<dbReference type="Ensembl" id="ENSCCRT00010053913.1">
    <property type="protein sequence ID" value="ENSCCRP00010049171.1"/>
    <property type="gene ID" value="ENSCCRG00010020839.1"/>
</dbReference>
<accession>A0A8C1KL38</accession>
<dbReference type="GO" id="GO:0005737">
    <property type="term" value="C:cytoplasm"/>
    <property type="evidence" value="ECO:0007669"/>
    <property type="project" value="UniProtKB-SubCell"/>
</dbReference>
<evidence type="ECO:0000256" key="12">
    <source>
        <dbReference type="ARBA" id="ARBA00045850"/>
    </source>
</evidence>
<organism evidence="15 16">
    <name type="scientific">Cyprinus carpio</name>
    <name type="common">Common carp</name>
    <dbReference type="NCBI Taxonomy" id="7962"/>
    <lineage>
        <taxon>Eukaryota</taxon>
        <taxon>Metazoa</taxon>
        <taxon>Chordata</taxon>
        <taxon>Craniata</taxon>
        <taxon>Vertebrata</taxon>
        <taxon>Euteleostomi</taxon>
        <taxon>Actinopterygii</taxon>
        <taxon>Neopterygii</taxon>
        <taxon>Teleostei</taxon>
        <taxon>Ostariophysi</taxon>
        <taxon>Cypriniformes</taxon>
        <taxon>Cyprinidae</taxon>
        <taxon>Cyprininae</taxon>
        <taxon>Cyprinus</taxon>
    </lineage>
</organism>
<dbReference type="AlphaFoldDB" id="A0A8C1KL38"/>
<dbReference type="GO" id="GO:0004518">
    <property type="term" value="F:nuclease activity"/>
    <property type="evidence" value="ECO:0007669"/>
    <property type="project" value="UniProtKB-KW"/>
</dbReference>
<evidence type="ECO:0000256" key="8">
    <source>
        <dbReference type="ARBA" id="ARBA00022723"/>
    </source>
</evidence>
<evidence type="ECO:0000256" key="10">
    <source>
        <dbReference type="ARBA" id="ARBA00023242"/>
    </source>
</evidence>
<evidence type="ECO:0000256" key="3">
    <source>
        <dbReference type="ARBA" id="ARBA00004496"/>
    </source>
</evidence>
<evidence type="ECO:0000256" key="7">
    <source>
        <dbReference type="ARBA" id="ARBA00022722"/>
    </source>
</evidence>
<evidence type="ECO:0000256" key="2">
    <source>
        <dbReference type="ARBA" id="ARBA00004123"/>
    </source>
</evidence>
<keyword evidence="10" id="KW-0539">Nucleus</keyword>
<dbReference type="GO" id="GO:0016787">
    <property type="term" value="F:hydrolase activity"/>
    <property type="evidence" value="ECO:0007669"/>
    <property type="project" value="UniProtKB-KW"/>
</dbReference>
<dbReference type="InterPro" id="IPR026103">
    <property type="entry name" value="HARBI1_animal"/>
</dbReference>
<feature type="region of interest" description="Disordered" evidence="13">
    <location>
        <begin position="377"/>
        <end position="404"/>
    </location>
</feature>
<sequence>MCKTNFFKGKSVYFNEPYTEDKHICIALIILCRSHILTHHDWSITYNVCMLLVKRSLPSLSMKTSLRSAPTKTGCNTSFKRKRWCVEHPVLMTFVSAYLQHHSDVEISTINIAHTFLQALCEKVGPLLINVTLDTPKKLLCSIWLLANQESFRGVADRFDMSKGTLHYIFSDICKVLCTLRNEYIRWPREEEFASLANGFQDKTGFPGVIGAIDGTHIPIPAPTLHRNSYINRKGHASIQLQAVCTSQMMFLDVYTGWPGSVHDARVFRNCPLYGHLQDAMRSDYHLLGDSAYPLSTSLITPYRDNGHLSRRQKIFNTLHSSTRVVIERAFGLLKGKWRRLKYLPMEDLEKVPVVITAACVLHNFLLREEGHQMEDCEEVDGNDDNDCQAGHPENTSGQRKRDDIASFLVEGD</sequence>
<comment type="subcellular location">
    <subcellularLocation>
        <location evidence="3">Cytoplasm</location>
    </subcellularLocation>
    <subcellularLocation>
        <location evidence="2">Nucleus</location>
    </subcellularLocation>
</comment>
<evidence type="ECO:0000313" key="15">
    <source>
        <dbReference type="Ensembl" id="ENSCCRP00010049171.1"/>
    </source>
</evidence>
<evidence type="ECO:0000259" key="14">
    <source>
        <dbReference type="Pfam" id="PF13359"/>
    </source>
</evidence>
<proteinExistence type="inferred from homology"/>
<evidence type="ECO:0000256" key="6">
    <source>
        <dbReference type="ARBA" id="ARBA00022490"/>
    </source>
</evidence>
<evidence type="ECO:0000256" key="5">
    <source>
        <dbReference type="ARBA" id="ARBA00015519"/>
    </source>
</evidence>
<comment type="cofactor">
    <cofactor evidence="1">
        <name>a divalent metal cation</name>
        <dbReference type="ChEBI" id="CHEBI:60240"/>
    </cofactor>
</comment>
<dbReference type="PRINTS" id="PR02086">
    <property type="entry name" value="PUTNUCHARBI1"/>
</dbReference>
<dbReference type="Proteomes" id="UP000694427">
    <property type="component" value="Unplaced"/>
</dbReference>
<evidence type="ECO:0000256" key="1">
    <source>
        <dbReference type="ARBA" id="ARBA00001968"/>
    </source>
</evidence>
<comment type="similarity">
    <text evidence="4">Belongs to the HARBI1 family.</text>
</comment>
<evidence type="ECO:0000256" key="4">
    <source>
        <dbReference type="ARBA" id="ARBA00006958"/>
    </source>
</evidence>
<keyword evidence="6" id="KW-0963">Cytoplasm</keyword>
<feature type="compositionally biased region" description="Acidic residues" evidence="13">
    <location>
        <begin position="377"/>
        <end position="387"/>
    </location>
</feature>
<feature type="domain" description="DDE Tnp4" evidence="14">
    <location>
        <begin position="213"/>
        <end position="364"/>
    </location>
</feature>
<keyword evidence="16" id="KW-1185">Reference proteome</keyword>
<dbReference type="PANTHER" id="PTHR22930">
    <property type="match status" value="1"/>
</dbReference>
<dbReference type="GO" id="GO:0046872">
    <property type="term" value="F:metal ion binding"/>
    <property type="evidence" value="ECO:0007669"/>
    <property type="project" value="UniProtKB-KW"/>
</dbReference>
<dbReference type="PANTHER" id="PTHR22930:SF85">
    <property type="entry name" value="GH03217P-RELATED"/>
    <property type="match status" value="1"/>
</dbReference>
<evidence type="ECO:0000256" key="11">
    <source>
        <dbReference type="ARBA" id="ARBA00030126"/>
    </source>
</evidence>
<evidence type="ECO:0000313" key="16">
    <source>
        <dbReference type="Proteomes" id="UP000694427"/>
    </source>
</evidence>
<evidence type="ECO:0000256" key="13">
    <source>
        <dbReference type="SAM" id="MobiDB-lite"/>
    </source>
</evidence>
<dbReference type="InterPro" id="IPR045249">
    <property type="entry name" value="HARBI1-like"/>
</dbReference>